<reference evidence="12" key="2">
    <citation type="journal article" date="2019" name="IMA Fungus">
        <title>Genome sequencing and comparison of five Tilletia species to identify candidate genes for the detection of regulated species infecting wheat.</title>
        <authorList>
            <person name="Nguyen H.D.T."/>
            <person name="Sultana T."/>
            <person name="Kesanakurti P."/>
            <person name="Hambleton S."/>
        </authorList>
    </citation>
    <scope>NUCLEOTIDE SEQUENCE</scope>
    <source>
        <strain evidence="12">DAOMC 238032</strain>
    </source>
</reference>
<evidence type="ECO:0000313" key="14">
    <source>
        <dbReference type="Proteomes" id="UP000836402"/>
    </source>
</evidence>
<dbReference type="AlphaFoldDB" id="A0A177V6C9"/>
<dbReference type="SMART" id="SM00317">
    <property type="entry name" value="SET"/>
    <property type="match status" value="1"/>
</dbReference>
<comment type="subcellular location">
    <subcellularLocation>
        <location evidence="1">Chromosome</location>
    </subcellularLocation>
</comment>
<gene>
    <name evidence="12" type="ORF">A4X03_0g1184</name>
    <name evidence="11" type="ORF">JKIAZH3_G1581</name>
</gene>
<evidence type="ECO:0000313" key="11">
    <source>
        <dbReference type="EMBL" id="CAD6960260.1"/>
    </source>
</evidence>
<evidence type="ECO:0000256" key="6">
    <source>
        <dbReference type="ARBA" id="ARBA00022723"/>
    </source>
</evidence>
<sequence>MASSGISDVSGGQERIQIPLQDIAEKDVQALLTTFRQYRSQCTFHPSYVQHLANSALHDQSSLQLDNLDTLLNQSAYGCDCSRSLKGQADDGVDADVNRLCSQSSVVCECVAEHGNFAESHEADGQHQVLHLDAVPARHVLFECTELCRCHANADGTDGPRCANARVRDGVRVPLIVKPAQVPSSASGLSSQEGQGLGVFATRPLPKGTFVCEYAGELISPSEARRRWTTQAETGQGNYILSVREQAYEAASSAESHTTEDVKTASSSGADLTDVRIDIDPTCCGNVARFINHLCPPLTNLVMLPVRCDGPLVLTNSSHSGSERRLGLMRLLDYLDLNGDSESPGSQGVDHSTEDHLTALAVLSAPPRAALYTSRDIKVGEQLGFNYYDASGASRSALQADVRPQGPPTRHRAAGNDDSESDAPGTGPAIPVQRTPCLCSSPACRGWLPFDAL</sequence>
<evidence type="ECO:0000259" key="10">
    <source>
        <dbReference type="PROSITE" id="PS50868"/>
    </source>
</evidence>
<evidence type="ECO:0008006" key="15">
    <source>
        <dbReference type="Google" id="ProtNLM"/>
    </source>
</evidence>
<evidence type="ECO:0000256" key="7">
    <source>
        <dbReference type="ARBA" id="ARBA00022833"/>
    </source>
</evidence>
<dbReference type="EMBL" id="CAJHJG010006871">
    <property type="protein sequence ID" value="CAD6960260.1"/>
    <property type="molecule type" value="Genomic_DNA"/>
</dbReference>
<evidence type="ECO:0000313" key="12">
    <source>
        <dbReference type="EMBL" id="KAE8264101.1"/>
    </source>
</evidence>
<keyword evidence="5" id="KW-0949">S-adenosyl-L-methionine</keyword>
<keyword evidence="7" id="KW-0862">Zinc</keyword>
<evidence type="ECO:0000256" key="8">
    <source>
        <dbReference type="SAM" id="MobiDB-lite"/>
    </source>
</evidence>
<evidence type="ECO:0000256" key="3">
    <source>
        <dbReference type="ARBA" id="ARBA00022603"/>
    </source>
</evidence>
<dbReference type="InterPro" id="IPR003616">
    <property type="entry name" value="Post-SET_dom"/>
</dbReference>
<feature type="region of interest" description="Disordered" evidence="8">
    <location>
        <begin position="396"/>
        <end position="429"/>
    </location>
</feature>
<evidence type="ECO:0000313" key="13">
    <source>
        <dbReference type="Proteomes" id="UP000077671"/>
    </source>
</evidence>
<protein>
    <recommendedName>
        <fullName evidence="15">SET domain-containing protein</fullName>
    </recommendedName>
</protein>
<name>A0A177V6C9_9BASI</name>
<keyword evidence="2" id="KW-0158">Chromosome</keyword>
<comment type="caution">
    <text evidence="12">The sequence shown here is derived from an EMBL/GenBank/DDBJ whole genome shotgun (WGS) entry which is preliminary data.</text>
</comment>
<dbReference type="InterPro" id="IPR001214">
    <property type="entry name" value="SET_dom"/>
</dbReference>
<dbReference type="GO" id="GO:0008168">
    <property type="term" value="F:methyltransferase activity"/>
    <property type="evidence" value="ECO:0007669"/>
    <property type="project" value="UniProtKB-KW"/>
</dbReference>
<evidence type="ECO:0000256" key="5">
    <source>
        <dbReference type="ARBA" id="ARBA00022691"/>
    </source>
</evidence>
<dbReference type="PROSITE" id="PS50280">
    <property type="entry name" value="SET"/>
    <property type="match status" value="1"/>
</dbReference>
<dbReference type="Proteomes" id="UP000836402">
    <property type="component" value="Unassembled WGS sequence"/>
</dbReference>
<feature type="domain" description="Post-SET" evidence="10">
    <location>
        <begin position="433"/>
        <end position="449"/>
    </location>
</feature>
<dbReference type="PROSITE" id="PS50868">
    <property type="entry name" value="POST_SET"/>
    <property type="match status" value="1"/>
</dbReference>
<reference evidence="12" key="1">
    <citation type="submission" date="2016-04" db="EMBL/GenBank/DDBJ databases">
        <authorList>
            <person name="Nguyen H.D."/>
            <person name="Kesanakurti P."/>
            <person name="Cullis J."/>
            <person name="Levesque C.A."/>
            <person name="Hambleton S."/>
        </authorList>
    </citation>
    <scope>NUCLEOTIDE SEQUENCE</scope>
    <source>
        <strain evidence="12">DAOMC 238032</strain>
    </source>
</reference>
<dbReference type="SUPFAM" id="SSF82199">
    <property type="entry name" value="SET domain"/>
    <property type="match status" value="2"/>
</dbReference>
<accession>A0A177V6C9</accession>
<dbReference type="GO" id="GO:0046872">
    <property type="term" value="F:metal ion binding"/>
    <property type="evidence" value="ECO:0007669"/>
    <property type="project" value="UniProtKB-KW"/>
</dbReference>
<dbReference type="PANTHER" id="PTHR46223">
    <property type="entry name" value="HISTONE-LYSINE N-METHYLTRANSFERASE SUV39H"/>
    <property type="match status" value="1"/>
</dbReference>
<evidence type="ECO:0000256" key="4">
    <source>
        <dbReference type="ARBA" id="ARBA00022679"/>
    </source>
</evidence>
<evidence type="ECO:0000256" key="1">
    <source>
        <dbReference type="ARBA" id="ARBA00004286"/>
    </source>
</evidence>
<evidence type="ECO:0000256" key="2">
    <source>
        <dbReference type="ARBA" id="ARBA00022454"/>
    </source>
</evidence>
<dbReference type="Gene3D" id="2.170.270.10">
    <property type="entry name" value="SET domain"/>
    <property type="match status" value="1"/>
</dbReference>
<dbReference type="InterPro" id="IPR046341">
    <property type="entry name" value="SET_dom_sf"/>
</dbReference>
<evidence type="ECO:0000259" key="9">
    <source>
        <dbReference type="PROSITE" id="PS50280"/>
    </source>
</evidence>
<keyword evidence="3" id="KW-0489">Methyltransferase</keyword>
<dbReference type="GO" id="GO:0032259">
    <property type="term" value="P:methylation"/>
    <property type="evidence" value="ECO:0007669"/>
    <property type="project" value="UniProtKB-KW"/>
</dbReference>
<dbReference type="GO" id="GO:0005694">
    <property type="term" value="C:chromosome"/>
    <property type="evidence" value="ECO:0007669"/>
    <property type="project" value="UniProtKB-SubCell"/>
</dbReference>
<keyword evidence="6" id="KW-0479">Metal-binding</keyword>
<organism evidence="12 13">
    <name type="scientific">Tilletia caries</name>
    <name type="common">wheat bunt fungus</name>
    <dbReference type="NCBI Taxonomy" id="13290"/>
    <lineage>
        <taxon>Eukaryota</taxon>
        <taxon>Fungi</taxon>
        <taxon>Dikarya</taxon>
        <taxon>Basidiomycota</taxon>
        <taxon>Ustilaginomycotina</taxon>
        <taxon>Exobasidiomycetes</taxon>
        <taxon>Tilletiales</taxon>
        <taxon>Tilletiaceae</taxon>
        <taxon>Tilletia</taxon>
    </lineage>
</organism>
<dbReference type="InterPro" id="IPR050973">
    <property type="entry name" value="H3K9_Histone-Lys_N-MTase"/>
</dbReference>
<feature type="domain" description="SET" evidence="9">
    <location>
        <begin position="184"/>
        <end position="388"/>
    </location>
</feature>
<keyword evidence="4" id="KW-0808">Transferase</keyword>
<dbReference type="Pfam" id="PF00856">
    <property type="entry name" value="SET"/>
    <property type="match status" value="1"/>
</dbReference>
<dbReference type="PANTHER" id="PTHR46223:SF3">
    <property type="entry name" value="HISTONE-LYSINE N-METHYLTRANSFERASE SET-23"/>
    <property type="match status" value="1"/>
</dbReference>
<proteinExistence type="predicted"/>
<dbReference type="Proteomes" id="UP000077671">
    <property type="component" value="Unassembled WGS sequence"/>
</dbReference>
<dbReference type="EMBL" id="LWDD02000090">
    <property type="protein sequence ID" value="KAE8264101.1"/>
    <property type="molecule type" value="Genomic_DNA"/>
</dbReference>
<keyword evidence="14" id="KW-1185">Reference proteome</keyword>
<reference evidence="11" key="3">
    <citation type="submission" date="2020-10" db="EMBL/GenBank/DDBJ databases">
        <authorList>
            <person name="Sedaghatjoo S."/>
        </authorList>
    </citation>
    <scope>NUCLEOTIDE SEQUENCE</scope>
    <source>
        <strain evidence="11">AZH3</strain>
    </source>
</reference>